<comment type="caution">
    <text evidence="9">The sequence shown here is derived from an EMBL/GenBank/DDBJ whole genome shotgun (WGS) entry which is preliminary data.</text>
</comment>
<keyword evidence="2" id="KW-0813">Transport</keyword>
<dbReference type="EMBL" id="JAANOU010000001">
    <property type="protein sequence ID" value="NIH77482.1"/>
    <property type="molecule type" value="Genomic_DNA"/>
</dbReference>
<evidence type="ECO:0000256" key="4">
    <source>
        <dbReference type="ARBA" id="ARBA00022692"/>
    </source>
</evidence>
<feature type="transmembrane region" description="Helical" evidence="7">
    <location>
        <begin position="372"/>
        <end position="390"/>
    </location>
</feature>
<keyword evidence="5 7" id="KW-1133">Transmembrane helix</keyword>
<sequence>MADRRLTWLLSANAVGNLADGIGKVAFPLLAAALTRDPVLIGALSATQFLPWLLFGVFAGTLADRVDRRNAVLLANASRAVVVGLTALSVATGTMSIWLIYVAALLLGVAETVAESAGNAMIPALAPPAQLESANSKFQAAEILGQTFLGGPVGSLTFAVFAAFPFLLNSAGFAIAAALLIGLAGSFRPKAPAEPTRLRTDLLSGLKWLVRHPVLGRLVIIAGLISFTSEMAQAQLVLYALQDLHLSDAAFGLFTFVGGIGGLLGAAGAARLVRRTGRRPVLVAGIFAGGLGFGAMGFVHQPIASAALFGLFAAAVVTVNVVLATARHTLVPSELLGRVLGVWRTVVWGSIPLGAVVGGAFTQLLGSASATFALSGATQVALAVLAALMLRRFSIDREAVSSS</sequence>
<keyword evidence="6 7" id="KW-0472">Membrane</keyword>
<feature type="transmembrane region" description="Helical" evidence="7">
    <location>
        <begin position="80"/>
        <end position="101"/>
    </location>
</feature>
<name>A0ABX0SNI7_9PSEU</name>
<evidence type="ECO:0000313" key="9">
    <source>
        <dbReference type="EMBL" id="NIH77482.1"/>
    </source>
</evidence>
<feature type="transmembrane region" description="Helical" evidence="7">
    <location>
        <begin position="249"/>
        <end position="269"/>
    </location>
</feature>
<organism evidence="9 10">
    <name type="scientific">Amycolatopsis viridis</name>
    <dbReference type="NCBI Taxonomy" id="185678"/>
    <lineage>
        <taxon>Bacteria</taxon>
        <taxon>Bacillati</taxon>
        <taxon>Actinomycetota</taxon>
        <taxon>Actinomycetes</taxon>
        <taxon>Pseudonocardiales</taxon>
        <taxon>Pseudonocardiaceae</taxon>
        <taxon>Amycolatopsis</taxon>
    </lineage>
</organism>
<feature type="transmembrane region" description="Helical" evidence="7">
    <location>
        <begin position="39"/>
        <end position="59"/>
    </location>
</feature>
<dbReference type="InterPro" id="IPR010290">
    <property type="entry name" value="TM_effector"/>
</dbReference>
<evidence type="ECO:0000256" key="7">
    <source>
        <dbReference type="SAM" id="Phobius"/>
    </source>
</evidence>
<reference evidence="9 10" key="1">
    <citation type="submission" date="2020-03" db="EMBL/GenBank/DDBJ databases">
        <title>Sequencing the genomes of 1000 actinobacteria strains.</title>
        <authorList>
            <person name="Klenk H.-P."/>
        </authorList>
    </citation>
    <scope>NUCLEOTIDE SEQUENCE [LARGE SCALE GENOMIC DNA]</scope>
    <source>
        <strain evidence="9 10">DSM 45668</strain>
    </source>
</reference>
<evidence type="ECO:0000256" key="1">
    <source>
        <dbReference type="ARBA" id="ARBA00004651"/>
    </source>
</evidence>
<dbReference type="InterPro" id="IPR020846">
    <property type="entry name" value="MFS_dom"/>
</dbReference>
<protein>
    <submittedName>
        <fullName evidence="9">MFS family permease</fullName>
    </submittedName>
</protein>
<proteinExistence type="predicted"/>
<keyword evidence="10" id="KW-1185">Reference proteome</keyword>
<dbReference type="RefSeq" id="WP_167109622.1">
    <property type="nucleotide sequence ID" value="NZ_JAANOU010000001.1"/>
</dbReference>
<comment type="subcellular location">
    <subcellularLocation>
        <location evidence="1">Cell membrane</location>
        <topology evidence="1">Multi-pass membrane protein</topology>
    </subcellularLocation>
</comment>
<dbReference type="PROSITE" id="PS50850">
    <property type="entry name" value="MFS"/>
    <property type="match status" value="1"/>
</dbReference>
<feature type="transmembrane region" description="Helical" evidence="7">
    <location>
        <begin position="306"/>
        <end position="326"/>
    </location>
</feature>
<dbReference type="CDD" id="cd06173">
    <property type="entry name" value="MFS_MefA_like"/>
    <property type="match status" value="1"/>
</dbReference>
<evidence type="ECO:0000256" key="6">
    <source>
        <dbReference type="ARBA" id="ARBA00023136"/>
    </source>
</evidence>
<keyword evidence="4 7" id="KW-0812">Transmembrane</keyword>
<dbReference type="PANTHER" id="PTHR23513">
    <property type="entry name" value="INTEGRAL MEMBRANE EFFLUX PROTEIN-RELATED"/>
    <property type="match status" value="1"/>
</dbReference>
<feature type="transmembrane region" description="Helical" evidence="7">
    <location>
        <begin position="281"/>
        <end position="300"/>
    </location>
</feature>
<evidence type="ECO:0000256" key="5">
    <source>
        <dbReference type="ARBA" id="ARBA00022989"/>
    </source>
</evidence>
<feature type="transmembrane region" description="Helical" evidence="7">
    <location>
        <begin position="208"/>
        <end position="229"/>
    </location>
</feature>
<feature type="domain" description="Major facilitator superfamily (MFS) profile" evidence="8">
    <location>
        <begin position="1"/>
        <end position="394"/>
    </location>
</feature>
<feature type="transmembrane region" description="Helical" evidence="7">
    <location>
        <begin position="158"/>
        <end position="187"/>
    </location>
</feature>
<dbReference type="Gene3D" id="1.20.1250.20">
    <property type="entry name" value="MFS general substrate transporter like domains"/>
    <property type="match status" value="1"/>
</dbReference>
<evidence type="ECO:0000313" key="10">
    <source>
        <dbReference type="Proteomes" id="UP000754495"/>
    </source>
</evidence>
<dbReference type="SUPFAM" id="SSF103473">
    <property type="entry name" value="MFS general substrate transporter"/>
    <property type="match status" value="1"/>
</dbReference>
<dbReference type="Proteomes" id="UP000754495">
    <property type="component" value="Unassembled WGS sequence"/>
</dbReference>
<feature type="transmembrane region" description="Helical" evidence="7">
    <location>
        <begin position="346"/>
        <end position="366"/>
    </location>
</feature>
<evidence type="ECO:0000256" key="3">
    <source>
        <dbReference type="ARBA" id="ARBA00022475"/>
    </source>
</evidence>
<dbReference type="Pfam" id="PF05977">
    <property type="entry name" value="MFS_3"/>
    <property type="match status" value="1"/>
</dbReference>
<evidence type="ECO:0000259" key="8">
    <source>
        <dbReference type="PROSITE" id="PS50850"/>
    </source>
</evidence>
<keyword evidence="3" id="KW-1003">Cell membrane</keyword>
<evidence type="ECO:0000256" key="2">
    <source>
        <dbReference type="ARBA" id="ARBA00022448"/>
    </source>
</evidence>
<accession>A0ABX0SNI7</accession>
<dbReference type="InterPro" id="IPR036259">
    <property type="entry name" value="MFS_trans_sf"/>
</dbReference>
<dbReference type="PANTHER" id="PTHR23513:SF6">
    <property type="entry name" value="MAJOR FACILITATOR SUPERFAMILY ASSOCIATED DOMAIN-CONTAINING PROTEIN"/>
    <property type="match status" value="1"/>
</dbReference>
<gene>
    <name evidence="9" type="ORF">FHX46_000012</name>
</gene>